<dbReference type="RefSeq" id="WP_171186045.1">
    <property type="nucleotide sequence ID" value="NZ_WTPX01000048.1"/>
</dbReference>
<accession>A0ABX1VC85</accession>
<protein>
    <recommendedName>
        <fullName evidence="3">2-C-methyl-D-erythritol 4-phosphate cytidylyltransferase</fullName>
        <ecNumber evidence="3">2.7.7.60</ecNumber>
    </recommendedName>
    <alternativeName>
        <fullName evidence="3">4-diphosphocytidyl-2C-methyl-D-erythritol synthase</fullName>
    </alternativeName>
    <alternativeName>
        <fullName evidence="3">MEP cytidylyltransferase</fullName>
        <shortName evidence="3">MCT</shortName>
    </alternativeName>
</protein>
<dbReference type="SUPFAM" id="SSF53448">
    <property type="entry name" value="Nucleotide-diphospho-sugar transferases"/>
    <property type="match status" value="1"/>
</dbReference>
<dbReference type="PANTHER" id="PTHR32125">
    <property type="entry name" value="2-C-METHYL-D-ERYTHRITOL 4-PHOSPHATE CYTIDYLYLTRANSFERASE, CHLOROPLASTIC"/>
    <property type="match status" value="1"/>
</dbReference>
<keyword evidence="3" id="KW-0414">Isoprene biosynthesis</keyword>
<evidence type="ECO:0000313" key="6">
    <source>
        <dbReference type="Proteomes" id="UP000609651"/>
    </source>
</evidence>
<dbReference type="InterPro" id="IPR050088">
    <property type="entry name" value="IspD/TarI_cytidylyltransf_bact"/>
</dbReference>
<dbReference type="InterPro" id="IPR034683">
    <property type="entry name" value="IspD/TarI"/>
</dbReference>
<dbReference type="HAMAP" id="MF_00108">
    <property type="entry name" value="IspD"/>
    <property type="match status" value="1"/>
</dbReference>
<dbReference type="CDD" id="cd02516">
    <property type="entry name" value="CDP-ME_synthetase"/>
    <property type="match status" value="1"/>
</dbReference>
<feature type="compositionally biased region" description="Basic and acidic residues" evidence="4">
    <location>
        <begin position="241"/>
        <end position="251"/>
    </location>
</feature>
<comment type="similarity">
    <text evidence="3">Belongs to the IspD/TarI cytidylyltransferase family. IspD subfamily.</text>
</comment>
<dbReference type="InterPro" id="IPR001228">
    <property type="entry name" value="IspD"/>
</dbReference>
<feature type="site" description="Transition state stabilizer" evidence="3">
    <location>
        <position position="18"/>
    </location>
</feature>
<dbReference type="NCBIfam" id="TIGR00453">
    <property type="entry name" value="ispD"/>
    <property type="match status" value="1"/>
</dbReference>
<comment type="catalytic activity">
    <reaction evidence="3">
        <text>2-C-methyl-D-erythritol 4-phosphate + CTP + H(+) = 4-CDP-2-C-methyl-D-erythritol + diphosphate</text>
        <dbReference type="Rhea" id="RHEA:13429"/>
        <dbReference type="ChEBI" id="CHEBI:15378"/>
        <dbReference type="ChEBI" id="CHEBI:33019"/>
        <dbReference type="ChEBI" id="CHEBI:37563"/>
        <dbReference type="ChEBI" id="CHEBI:57823"/>
        <dbReference type="ChEBI" id="CHEBI:58262"/>
        <dbReference type="EC" id="2.7.7.60"/>
    </reaction>
</comment>
<feature type="site" description="Positions MEP for the nucleophilic attack" evidence="3">
    <location>
        <position position="160"/>
    </location>
</feature>
<evidence type="ECO:0000256" key="4">
    <source>
        <dbReference type="SAM" id="MobiDB-lite"/>
    </source>
</evidence>
<dbReference type="PANTHER" id="PTHR32125:SF4">
    <property type="entry name" value="2-C-METHYL-D-ERYTHRITOL 4-PHOSPHATE CYTIDYLYLTRANSFERASE, CHLOROPLASTIC"/>
    <property type="match status" value="1"/>
</dbReference>
<keyword evidence="1 3" id="KW-0808">Transferase</keyword>
<evidence type="ECO:0000256" key="3">
    <source>
        <dbReference type="HAMAP-Rule" id="MF_00108"/>
    </source>
</evidence>
<evidence type="ECO:0000256" key="1">
    <source>
        <dbReference type="ARBA" id="ARBA00022679"/>
    </source>
</evidence>
<proteinExistence type="inferred from homology"/>
<comment type="pathway">
    <text evidence="3">Isoprenoid biosynthesis; isopentenyl diphosphate biosynthesis via DXP pathway; isopentenyl diphosphate from 1-deoxy-D-xylulose 5-phosphate: step 2/6.</text>
</comment>
<reference evidence="5 6" key="1">
    <citation type="journal article" date="2020" name="Syst. Appl. Microbiol.">
        <title>Alienimonas chondri sp. nov., a novel planctomycete isolated from the biofilm of the red alga Chondrus crispus.</title>
        <authorList>
            <person name="Vitorino I."/>
            <person name="Albuquerque L."/>
            <person name="Wiegand S."/>
            <person name="Kallscheuer N."/>
            <person name="da Costa M.S."/>
            <person name="Lobo-da-Cunha A."/>
            <person name="Jogler C."/>
            <person name="Lage O.M."/>
        </authorList>
    </citation>
    <scope>NUCLEOTIDE SEQUENCE [LARGE SCALE GENOMIC DNA]</scope>
    <source>
        <strain evidence="5 6">LzC2</strain>
    </source>
</reference>
<dbReference type="Gene3D" id="3.90.550.10">
    <property type="entry name" value="Spore Coat Polysaccharide Biosynthesis Protein SpsA, Chain A"/>
    <property type="match status" value="1"/>
</dbReference>
<feature type="site" description="Transition state stabilizer" evidence="3">
    <location>
        <position position="25"/>
    </location>
</feature>
<evidence type="ECO:0000313" key="5">
    <source>
        <dbReference type="EMBL" id="NNJ25737.1"/>
    </source>
</evidence>
<name>A0ABX1VC85_9PLAN</name>
<feature type="region of interest" description="Disordered" evidence="4">
    <location>
        <begin position="231"/>
        <end position="251"/>
    </location>
</feature>
<sequence length="251" mass="26747">MTGPTVAVALPAAGRGTRFGGEVRKAYAELHGVPLWRRSLTLFTSLPQVVRVVLVVAADDVTRFTTENLALLDAENRDGVRVIVTAGGAERVDSVANGIARCGDADLIAVHDAARPLATREDLEAVFAEAAASGAALLCTPIASTVKRVRDGRVVETVPRGDLWAAQTPQVARADLMRRAFAQRIDDDRPPATDEAELLERAGIPVRVVRGSARNFKITTPDDYALADALLRSDVGSPGESRNRTGEPHRG</sequence>
<gene>
    <name evidence="3 5" type="primary">ispD</name>
    <name evidence="5" type="ORF">LzC2_18110</name>
</gene>
<keyword evidence="2 3" id="KW-0548">Nucleotidyltransferase</keyword>
<dbReference type="Pfam" id="PF01128">
    <property type="entry name" value="IspD"/>
    <property type="match status" value="1"/>
</dbReference>
<keyword evidence="6" id="KW-1185">Reference proteome</keyword>
<evidence type="ECO:0000256" key="2">
    <source>
        <dbReference type="ARBA" id="ARBA00022695"/>
    </source>
</evidence>
<feature type="site" description="Positions MEP for the nucleophilic attack" evidence="3">
    <location>
        <position position="217"/>
    </location>
</feature>
<dbReference type="Proteomes" id="UP000609651">
    <property type="component" value="Unassembled WGS sequence"/>
</dbReference>
<dbReference type="GO" id="GO:0050518">
    <property type="term" value="F:2-C-methyl-D-erythritol 4-phosphate cytidylyltransferase activity"/>
    <property type="evidence" value="ECO:0007669"/>
    <property type="project" value="UniProtKB-EC"/>
</dbReference>
<dbReference type="InterPro" id="IPR029044">
    <property type="entry name" value="Nucleotide-diphossugar_trans"/>
</dbReference>
<organism evidence="5 6">
    <name type="scientific">Alienimonas chondri</name>
    <dbReference type="NCBI Taxonomy" id="2681879"/>
    <lineage>
        <taxon>Bacteria</taxon>
        <taxon>Pseudomonadati</taxon>
        <taxon>Planctomycetota</taxon>
        <taxon>Planctomycetia</taxon>
        <taxon>Planctomycetales</taxon>
        <taxon>Planctomycetaceae</taxon>
        <taxon>Alienimonas</taxon>
    </lineage>
</organism>
<comment type="function">
    <text evidence="3">Catalyzes the formation of 4-diphosphocytidyl-2-C-methyl-D-erythritol from CTP and 2-C-methyl-D-erythritol 4-phosphate (MEP).</text>
</comment>
<comment type="caution">
    <text evidence="5">The sequence shown here is derived from an EMBL/GenBank/DDBJ whole genome shotgun (WGS) entry which is preliminary data.</text>
</comment>
<dbReference type="EC" id="2.7.7.60" evidence="3"/>
<dbReference type="EMBL" id="WTPX01000048">
    <property type="protein sequence ID" value="NNJ25737.1"/>
    <property type="molecule type" value="Genomic_DNA"/>
</dbReference>